<proteinExistence type="predicted"/>
<gene>
    <name evidence="2" type="ORF">CIW82_18810</name>
</gene>
<dbReference type="Proteomes" id="UP000220394">
    <property type="component" value="Plasmid patbdgp1a"/>
</dbReference>
<reference evidence="2 3" key="1">
    <citation type="submission" date="2017-08" db="EMBL/GenBank/DDBJ databases">
        <title>Complete Genome Sequence of Acetobacter tropicalis Oregon-R-modENCODE STRAIN BDGP1, an acetic acid bacterium isolated from Drosophila melanogaster gut.</title>
        <authorList>
            <person name="Wan K.H."/>
            <person name="Yu C."/>
            <person name="Park S."/>
            <person name="Hammonds A.S."/>
            <person name="Booth B.W."/>
            <person name="Celniker S.E."/>
        </authorList>
    </citation>
    <scope>NUCLEOTIDE SEQUENCE [LARGE SCALE GENOMIC DNA]</scope>
    <source>
        <strain evidence="2 3">BDGP1</strain>
        <plasmid evidence="3">Plasmid patbdgp1a</plasmid>
    </source>
</reference>
<evidence type="ECO:0000256" key="1">
    <source>
        <dbReference type="SAM" id="Phobius"/>
    </source>
</evidence>
<keyword evidence="1" id="KW-0812">Transmembrane</keyword>
<evidence type="ECO:0000313" key="3">
    <source>
        <dbReference type="Proteomes" id="UP000220394"/>
    </source>
</evidence>
<keyword evidence="2" id="KW-0614">Plasmid</keyword>
<evidence type="ECO:0000313" key="2">
    <source>
        <dbReference type="EMBL" id="ATJ92893.1"/>
    </source>
</evidence>
<keyword evidence="1" id="KW-1133">Transmembrane helix</keyword>
<dbReference type="EMBL" id="CP022700">
    <property type="protein sequence ID" value="ATJ92893.1"/>
    <property type="molecule type" value="Genomic_DNA"/>
</dbReference>
<dbReference type="AlphaFoldDB" id="A0A291PN61"/>
<name>A0A291PN61_9PROT</name>
<organism evidence="2 3">
    <name type="scientific">Acetobacter tropicalis</name>
    <dbReference type="NCBI Taxonomy" id="104102"/>
    <lineage>
        <taxon>Bacteria</taxon>
        <taxon>Pseudomonadati</taxon>
        <taxon>Pseudomonadota</taxon>
        <taxon>Alphaproteobacteria</taxon>
        <taxon>Acetobacterales</taxon>
        <taxon>Acetobacteraceae</taxon>
        <taxon>Acetobacter</taxon>
    </lineage>
</organism>
<feature type="transmembrane region" description="Helical" evidence="1">
    <location>
        <begin position="80"/>
        <end position="103"/>
    </location>
</feature>
<keyword evidence="1" id="KW-0472">Membrane</keyword>
<dbReference type="KEGG" id="ato:CIW82_18810"/>
<sequence length="144" mass="16513">MLSLFFSSDEWVKNPRRAPDPQDKHPLWQEKTCNFTANVGEKLSPNYFAPTSPWECFLCLQASRKRGLSRFWGKLCHGSFFLSVILTNQAALAALSITSYIFLTARSFPFNRKNRCTRDIWLAHPICARHATGCTIKMRPTTRA</sequence>
<geneLocation type="plasmid" evidence="3">
    <name>patbdgp1a</name>
</geneLocation>
<protein>
    <submittedName>
        <fullName evidence="2">Uncharacterized protein</fullName>
    </submittedName>
</protein>
<accession>A0A291PN61</accession>